<gene>
    <name evidence="9" type="ORF">GGQ64_001866</name>
</gene>
<evidence type="ECO:0000256" key="3">
    <source>
        <dbReference type="ARBA" id="ARBA00022475"/>
    </source>
</evidence>
<dbReference type="GO" id="GO:0055085">
    <property type="term" value="P:transmembrane transport"/>
    <property type="evidence" value="ECO:0007669"/>
    <property type="project" value="InterPro"/>
</dbReference>
<dbReference type="RefSeq" id="WP_183802495.1">
    <property type="nucleotide sequence ID" value="NZ_JACIEE010000003.1"/>
</dbReference>
<comment type="caution">
    <text evidence="9">The sequence shown here is derived from an EMBL/GenBank/DDBJ whole genome shotgun (WGS) entry which is preliminary data.</text>
</comment>
<dbReference type="PROSITE" id="PS50928">
    <property type="entry name" value="ABC_TM1"/>
    <property type="match status" value="1"/>
</dbReference>
<feature type="transmembrane region" description="Helical" evidence="7">
    <location>
        <begin position="142"/>
        <end position="163"/>
    </location>
</feature>
<evidence type="ECO:0000259" key="8">
    <source>
        <dbReference type="PROSITE" id="PS50928"/>
    </source>
</evidence>
<keyword evidence="6 7" id="KW-0472">Membrane</keyword>
<dbReference type="PANTHER" id="PTHR32243">
    <property type="entry name" value="MALTOSE TRANSPORT SYSTEM PERMEASE-RELATED"/>
    <property type="match status" value="1"/>
</dbReference>
<dbReference type="InterPro" id="IPR000515">
    <property type="entry name" value="MetI-like"/>
</dbReference>
<dbReference type="PANTHER" id="PTHR32243:SF18">
    <property type="entry name" value="INNER MEMBRANE ABC TRANSPORTER PERMEASE PROTEIN YCJP"/>
    <property type="match status" value="1"/>
</dbReference>
<evidence type="ECO:0000256" key="2">
    <source>
        <dbReference type="ARBA" id="ARBA00022448"/>
    </source>
</evidence>
<evidence type="ECO:0000313" key="10">
    <source>
        <dbReference type="Proteomes" id="UP000574761"/>
    </source>
</evidence>
<keyword evidence="4 7" id="KW-0812">Transmembrane</keyword>
<evidence type="ECO:0000313" key="9">
    <source>
        <dbReference type="EMBL" id="MBB3976677.1"/>
    </source>
</evidence>
<dbReference type="Gene3D" id="1.10.3720.10">
    <property type="entry name" value="MetI-like"/>
    <property type="match status" value="1"/>
</dbReference>
<keyword evidence="2 7" id="KW-0813">Transport</keyword>
<feature type="transmembrane region" description="Helical" evidence="7">
    <location>
        <begin position="70"/>
        <end position="95"/>
    </location>
</feature>
<dbReference type="GO" id="GO:0005886">
    <property type="term" value="C:plasma membrane"/>
    <property type="evidence" value="ECO:0007669"/>
    <property type="project" value="UniProtKB-SubCell"/>
</dbReference>
<proteinExistence type="inferred from homology"/>
<protein>
    <submittedName>
        <fullName evidence="9">Multiple sugar transport system permease protein</fullName>
    </submittedName>
</protein>
<keyword evidence="10" id="KW-1185">Reference proteome</keyword>
<reference evidence="9 10" key="1">
    <citation type="submission" date="2020-08" db="EMBL/GenBank/DDBJ databases">
        <title>Genomic Encyclopedia of Type Strains, Phase IV (KMG-IV): sequencing the most valuable type-strain genomes for metagenomic binning, comparative biology and taxonomic classification.</title>
        <authorList>
            <person name="Goeker M."/>
        </authorList>
    </citation>
    <scope>NUCLEOTIDE SEQUENCE [LARGE SCALE GENOMIC DNA]</scope>
    <source>
        <strain evidence="9 10">DSM 100211</strain>
    </source>
</reference>
<keyword evidence="3" id="KW-1003">Cell membrane</keyword>
<evidence type="ECO:0000256" key="6">
    <source>
        <dbReference type="ARBA" id="ARBA00023136"/>
    </source>
</evidence>
<dbReference type="Pfam" id="PF00528">
    <property type="entry name" value="BPD_transp_1"/>
    <property type="match status" value="1"/>
</dbReference>
<evidence type="ECO:0000256" key="5">
    <source>
        <dbReference type="ARBA" id="ARBA00022989"/>
    </source>
</evidence>
<feature type="transmembrane region" description="Helical" evidence="7">
    <location>
        <begin position="212"/>
        <end position="234"/>
    </location>
</feature>
<dbReference type="CDD" id="cd06261">
    <property type="entry name" value="TM_PBP2"/>
    <property type="match status" value="1"/>
</dbReference>
<dbReference type="InterPro" id="IPR035906">
    <property type="entry name" value="MetI-like_sf"/>
</dbReference>
<dbReference type="EMBL" id="JACIEE010000003">
    <property type="protein sequence ID" value="MBB3976677.1"/>
    <property type="molecule type" value="Genomic_DNA"/>
</dbReference>
<evidence type="ECO:0000256" key="1">
    <source>
        <dbReference type="ARBA" id="ARBA00004651"/>
    </source>
</evidence>
<dbReference type="InterPro" id="IPR050901">
    <property type="entry name" value="BP-dep_ABC_trans_perm"/>
</dbReference>
<evidence type="ECO:0000256" key="7">
    <source>
        <dbReference type="RuleBase" id="RU363032"/>
    </source>
</evidence>
<feature type="transmembrane region" description="Helical" evidence="7">
    <location>
        <begin position="184"/>
        <end position="206"/>
    </location>
</feature>
<dbReference type="AlphaFoldDB" id="A0A7W6D9U8"/>
<feature type="transmembrane region" description="Helical" evidence="7">
    <location>
        <begin position="246"/>
        <end position="266"/>
    </location>
</feature>
<feature type="transmembrane region" description="Helical" evidence="7">
    <location>
        <begin position="12"/>
        <end position="32"/>
    </location>
</feature>
<feature type="domain" description="ABC transmembrane type-1" evidence="8">
    <location>
        <begin position="70"/>
        <end position="262"/>
    </location>
</feature>
<comment type="subcellular location">
    <subcellularLocation>
        <location evidence="1 7">Cell membrane</location>
        <topology evidence="1 7">Multi-pass membrane protein</topology>
    </subcellularLocation>
</comment>
<evidence type="ECO:0000256" key="4">
    <source>
        <dbReference type="ARBA" id="ARBA00022692"/>
    </source>
</evidence>
<keyword evidence="9" id="KW-0762">Sugar transport</keyword>
<feature type="transmembrane region" description="Helical" evidence="7">
    <location>
        <begin position="107"/>
        <end position="130"/>
    </location>
</feature>
<dbReference type="SUPFAM" id="SSF161098">
    <property type="entry name" value="MetI-like"/>
    <property type="match status" value="1"/>
</dbReference>
<organism evidence="9 10">
    <name type="scientific">Mycoplana azooxidifex</name>
    <dbReference type="NCBI Taxonomy" id="1636188"/>
    <lineage>
        <taxon>Bacteria</taxon>
        <taxon>Pseudomonadati</taxon>
        <taxon>Pseudomonadota</taxon>
        <taxon>Alphaproteobacteria</taxon>
        <taxon>Hyphomicrobiales</taxon>
        <taxon>Rhizobiaceae</taxon>
        <taxon>Mycoplana</taxon>
    </lineage>
</organism>
<name>A0A7W6D9U8_9HYPH</name>
<keyword evidence="5 7" id="KW-1133">Transmembrane helix</keyword>
<comment type="similarity">
    <text evidence="7">Belongs to the binding-protein-dependent transport system permease family.</text>
</comment>
<sequence>MLELRGRSLLLGRALLALSVVFTLAPFLYILATSFKTEIAIATGDVLFDPTLGNYQQVLFGRRSNFVRNLFNSVTVAAVSTAITLTIGLLAAYTLERQQHSRLVSRVFLGWTLVFHVMPTLTLIGPWYLIFRWLDLYNTLTALVLVHVVLNLPLTVWLLMGFIRDIPVELEDAARVDGCTPFQVFRKVVLPLVTPGLIAAGVLAFVFSWNEFSVALTLASRAAATVPIGIAQFAQQFEIQNGPMAAASMIAILPALVLMIFGQRFVVQGLTGGALK</sequence>
<accession>A0A7W6D9U8</accession>
<dbReference type="Proteomes" id="UP000574761">
    <property type="component" value="Unassembled WGS sequence"/>
</dbReference>